<name>A0A0C2BMA5_9BILA</name>
<reference evidence="2 3" key="1">
    <citation type="submission" date="2013-12" db="EMBL/GenBank/DDBJ databases">
        <title>Draft genome of the parsitic nematode Ancylostoma duodenale.</title>
        <authorList>
            <person name="Mitreva M."/>
        </authorList>
    </citation>
    <scope>NUCLEOTIDE SEQUENCE [LARGE SCALE GENOMIC DNA]</scope>
    <source>
        <strain evidence="2 3">Zhejiang</strain>
    </source>
</reference>
<dbReference type="PANTHER" id="PTHR10796:SF122">
    <property type="entry name" value="SSD DOMAIN-CONTAINING PROTEIN"/>
    <property type="match status" value="1"/>
</dbReference>
<feature type="transmembrane region" description="Helical" evidence="1">
    <location>
        <begin position="105"/>
        <end position="131"/>
    </location>
</feature>
<proteinExistence type="predicted"/>
<evidence type="ECO:0008006" key="4">
    <source>
        <dbReference type="Google" id="ProtNLM"/>
    </source>
</evidence>
<keyword evidence="1" id="KW-0472">Membrane</keyword>
<feature type="non-terminal residue" evidence="2">
    <location>
        <position position="138"/>
    </location>
</feature>
<evidence type="ECO:0000313" key="3">
    <source>
        <dbReference type="Proteomes" id="UP000054047"/>
    </source>
</evidence>
<dbReference type="AlphaFoldDB" id="A0A0C2BMA5"/>
<keyword evidence="3" id="KW-1185">Reference proteome</keyword>
<dbReference type="GO" id="GO:0030659">
    <property type="term" value="C:cytoplasmic vesicle membrane"/>
    <property type="evidence" value="ECO:0007669"/>
    <property type="project" value="TreeGrafter"/>
</dbReference>
<sequence length="138" mass="15592">MDPNLFGVKIAVRDRDGHESVVSTADGKHKDYLQNQLPNNIREIALIVLQFRAEIGSEVKLHDMKEYERSIVEYFQKDFKSDLISVNVLTDSFITSEIVRSGLTLLPFLVIGFVIMATFSSVTFSISATALKQMNIHK</sequence>
<protein>
    <recommendedName>
        <fullName evidence="4">SSD domain-containing protein</fullName>
    </recommendedName>
</protein>
<dbReference type="EMBL" id="KN774912">
    <property type="protein sequence ID" value="KIH44898.1"/>
    <property type="molecule type" value="Genomic_DNA"/>
</dbReference>
<keyword evidence="1" id="KW-0812">Transmembrane</keyword>
<dbReference type="GO" id="GO:0005886">
    <property type="term" value="C:plasma membrane"/>
    <property type="evidence" value="ECO:0007669"/>
    <property type="project" value="TreeGrafter"/>
</dbReference>
<dbReference type="PANTHER" id="PTHR10796">
    <property type="entry name" value="PATCHED-RELATED"/>
    <property type="match status" value="1"/>
</dbReference>
<evidence type="ECO:0000313" key="2">
    <source>
        <dbReference type="EMBL" id="KIH44898.1"/>
    </source>
</evidence>
<accession>A0A0C2BMA5</accession>
<keyword evidence="1" id="KW-1133">Transmembrane helix</keyword>
<gene>
    <name evidence="2" type="ORF">ANCDUO_25069</name>
</gene>
<dbReference type="InterPro" id="IPR051697">
    <property type="entry name" value="Patched_domain-protein"/>
</dbReference>
<dbReference type="GO" id="GO:0018996">
    <property type="term" value="P:molting cycle, collagen and cuticulin-based cuticle"/>
    <property type="evidence" value="ECO:0007669"/>
    <property type="project" value="TreeGrafter"/>
</dbReference>
<dbReference type="GO" id="GO:0006897">
    <property type="term" value="P:endocytosis"/>
    <property type="evidence" value="ECO:0007669"/>
    <property type="project" value="TreeGrafter"/>
</dbReference>
<evidence type="ECO:0000256" key="1">
    <source>
        <dbReference type="SAM" id="Phobius"/>
    </source>
</evidence>
<dbReference type="OrthoDB" id="6510177at2759"/>
<organism evidence="2 3">
    <name type="scientific">Ancylostoma duodenale</name>
    <dbReference type="NCBI Taxonomy" id="51022"/>
    <lineage>
        <taxon>Eukaryota</taxon>
        <taxon>Metazoa</taxon>
        <taxon>Ecdysozoa</taxon>
        <taxon>Nematoda</taxon>
        <taxon>Chromadorea</taxon>
        <taxon>Rhabditida</taxon>
        <taxon>Rhabditina</taxon>
        <taxon>Rhabditomorpha</taxon>
        <taxon>Strongyloidea</taxon>
        <taxon>Ancylostomatidae</taxon>
        <taxon>Ancylostomatinae</taxon>
        <taxon>Ancylostoma</taxon>
    </lineage>
</organism>
<dbReference type="Proteomes" id="UP000054047">
    <property type="component" value="Unassembled WGS sequence"/>
</dbReference>